<keyword evidence="1" id="KW-1133">Transmembrane helix</keyword>
<feature type="transmembrane region" description="Helical" evidence="1">
    <location>
        <begin position="147"/>
        <end position="165"/>
    </location>
</feature>
<proteinExistence type="predicted"/>
<feature type="transmembrane region" description="Helical" evidence="1">
    <location>
        <begin position="107"/>
        <end position="127"/>
    </location>
</feature>
<name>A0A4R1CIY9_9ACTN</name>
<feature type="transmembrane region" description="Helical" evidence="1">
    <location>
        <begin position="277"/>
        <end position="296"/>
    </location>
</feature>
<dbReference type="OrthoDB" id="3328774at2"/>
<feature type="transmembrane region" description="Helical" evidence="1">
    <location>
        <begin position="598"/>
        <end position="621"/>
    </location>
</feature>
<feature type="transmembrane region" description="Helical" evidence="1">
    <location>
        <begin position="410"/>
        <end position="429"/>
    </location>
</feature>
<dbReference type="RefSeq" id="WP_131580690.1">
    <property type="nucleotide sequence ID" value="NZ_SJZJ01000001.1"/>
</dbReference>
<dbReference type="Proteomes" id="UP000295453">
    <property type="component" value="Unassembled WGS sequence"/>
</dbReference>
<keyword evidence="1" id="KW-0472">Membrane</keyword>
<evidence type="ECO:0000313" key="3">
    <source>
        <dbReference type="Proteomes" id="UP000295453"/>
    </source>
</evidence>
<evidence type="ECO:0000256" key="1">
    <source>
        <dbReference type="SAM" id="Phobius"/>
    </source>
</evidence>
<feature type="transmembrane region" description="Helical" evidence="1">
    <location>
        <begin position="224"/>
        <end position="246"/>
    </location>
</feature>
<feature type="transmembrane region" description="Helical" evidence="1">
    <location>
        <begin position="252"/>
        <end position="270"/>
    </location>
</feature>
<feature type="transmembrane region" description="Helical" evidence="1">
    <location>
        <begin position="61"/>
        <end position="87"/>
    </location>
</feature>
<feature type="transmembrane region" description="Helical" evidence="1">
    <location>
        <begin position="302"/>
        <end position="323"/>
    </location>
</feature>
<reference evidence="2 3" key="1">
    <citation type="submission" date="2019-03" db="EMBL/GenBank/DDBJ databases">
        <authorList>
            <person name="Kim M.K.M."/>
        </authorList>
    </citation>
    <scope>NUCLEOTIDE SEQUENCE [LARGE SCALE GENOMIC DNA]</scope>
    <source>
        <strain evidence="2 3">18JY15-6</strain>
    </source>
</reference>
<keyword evidence="1" id="KW-0812">Transmembrane</keyword>
<keyword evidence="3" id="KW-1185">Reference proteome</keyword>
<protein>
    <submittedName>
        <fullName evidence="2">ABC transporter permease</fullName>
    </submittedName>
</protein>
<organism evidence="2 3">
    <name type="scientific">Nocardioides jejuensis</name>
    <dbReference type="NCBI Taxonomy" id="2502782"/>
    <lineage>
        <taxon>Bacteria</taxon>
        <taxon>Bacillati</taxon>
        <taxon>Actinomycetota</taxon>
        <taxon>Actinomycetes</taxon>
        <taxon>Propionibacteriales</taxon>
        <taxon>Nocardioidaceae</taxon>
        <taxon>Nocardioides</taxon>
    </lineage>
</organism>
<sequence>MSLTLEATTAAPVGGAAASEIFIAVGIAAVYFGITGWVLLRERTGHPTLIGRGAGWLGDKVGLPVWAVIPAFGLLPVWLLAGFGVYWDVPIHMQKGRDAGPLANPSHYPIFLVLLFLACMGIGIMALARTPLPKHTLKLAPGWKVPFSAVLLTIAGFIAVCGFPADDAWHRMFGQDVTEWGPTHVMMIGGAICSPFCLPLLFAEARQVGARFLSGAKGRWLFGYAFSICMLPFAFLMEFDLGLPQFPASTEFIIFGFLMTWVTVATRIWFGRGGALYTLFWWWFAHVFLVLIIMPLPGILTIRFLSAIPVAVIVELVALAFGVRRGGARLLPFAVVSGLLAGSVGLYLEWLWAEKFMTIKINGDALPFLLAVGTIASVGGGLFALWHVRRTLDVAGDDQMEAAGFTIAPTYRRFGLAGFGIFVVLMAIFSQPKAGEPVPVKVTFDHVTAGQKECPGTAERCEGYVTVTFQGKDRAKDAVWFTGYAWQGWRKGLDAADVPKDPIEGVPGVVRTTMVPTGKPGQYRTADPMPMYGGWKSMIRFHQAPRTMMTWVLYMPDDPALKSARGRMIHTTDGQVVSSSFEPKMLQRERKDNIPDSVYGIANNVVLSSWLLILLLFGWCYNRAAGQRRGGKRSA</sequence>
<feature type="transmembrane region" description="Helical" evidence="1">
    <location>
        <begin position="368"/>
        <end position="389"/>
    </location>
</feature>
<dbReference type="AlphaFoldDB" id="A0A4R1CIY9"/>
<dbReference type="EMBL" id="SJZJ01000001">
    <property type="protein sequence ID" value="TCJ31011.1"/>
    <property type="molecule type" value="Genomic_DNA"/>
</dbReference>
<accession>A0A4R1CIY9</accession>
<feature type="transmembrane region" description="Helical" evidence="1">
    <location>
        <begin position="21"/>
        <end position="40"/>
    </location>
</feature>
<evidence type="ECO:0000313" key="2">
    <source>
        <dbReference type="EMBL" id="TCJ31011.1"/>
    </source>
</evidence>
<gene>
    <name evidence="2" type="ORF">EPD65_00065</name>
</gene>
<comment type="caution">
    <text evidence="2">The sequence shown here is derived from an EMBL/GenBank/DDBJ whole genome shotgun (WGS) entry which is preliminary data.</text>
</comment>
<feature type="transmembrane region" description="Helical" evidence="1">
    <location>
        <begin position="330"/>
        <end position="348"/>
    </location>
</feature>